<dbReference type="InterPro" id="IPR041698">
    <property type="entry name" value="Methyltransf_25"/>
</dbReference>
<sequence length="256" mass="29413">MAEKPWYESFFGEDYLRIYAPFLPPERSQMEAEQIIKLLQLPPGSKVLDLCCGYGRHTLPLARQGYRMTGLDLNDYFLQQARAAAREQDLQVRWLHGSMRHIPFHDEFDAVINIFTSFGYLENDEADLEVLQQVHKALKPGGLFLLETVHQARVLRSFAPHGIIRYQDDLIVLEERQIDLLKSRYNVQISLLFPDGARREHQQSMRIYTPTELSEMLSFVGLPIQAAYGGLDGRPLSMDSRLTLVCRKAASSSIDR</sequence>
<feature type="domain" description="Methyltransferase" evidence="1">
    <location>
        <begin position="47"/>
        <end position="142"/>
    </location>
</feature>
<dbReference type="RefSeq" id="WP_111324761.1">
    <property type="nucleotide sequence ID" value="NZ_BIFX01000001.1"/>
</dbReference>
<dbReference type="CDD" id="cd02440">
    <property type="entry name" value="AdoMet_MTases"/>
    <property type="match status" value="1"/>
</dbReference>
<keyword evidence="2" id="KW-0489">Methyltransferase</keyword>
<proteinExistence type="predicted"/>
<reference evidence="2 3" key="1">
    <citation type="submission" date="2018-06" db="EMBL/GenBank/DDBJ databases">
        <title>Genomic Encyclopedia of Archaeal and Bacterial Type Strains, Phase II (KMG-II): from individual species to whole genera.</title>
        <authorList>
            <person name="Goeker M."/>
        </authorList>
    </citation>
    <scope>NUCLEOTIDE SEQUENCE [LARGE SCALE GENOMIC DNA]</scope>
    <source>
        <strain evidence="2 3">ATCC BAA-1881</strain>
    </source>
</reference>
<comment type="caution">
    <text evidence="2">The sequence shown here is derived from an EMBL/GenBank/DDBJ whole genome shotgun (WGS) entry which is preliminary data.</text>
</comment>
<gene>
    <name evidence="2" type="ORF">EI42_04438</name>
</gene>
<name>A0A326U1I7_THEHA</name>
<dbReference type="PANTHER" id="PTHR42912">
    <property type="entry name" value="METHYLTRANSFERASE"/>
    <property type="match status" value="1"/>
</dbReference>
<keyword evidence="3" id="KW-1185">Reference proteome</keyword>
<dbReference type="GO" id="GO:0032259">
    <property type="term" value="P:methylation"/>
    <property type="evidence" value="ECO:0007669"/>
    <property type="project" value="UniProtKB-KW"/>
</dbReference>
<protein>
    <submittedName>
        <fullName evidence="2">Methyltransferase family protein</fullName>
    </submittedName>
</protein>
<dbReference type="Gene3D" id="3.40.50.150">
    <property type="entry name" value="Vaccinia Virus protein VP39"/>
    <property type="match status" value="1"/>
</dbReference>
<accession>A0A326U1I7</accession>
<dbReference type="InterPro" id="IPR050508">
    <property type="entry name" value="Methyltransf_Superfamily"/>
</dbReference>
<dbReference type="OrthoDB" id="9811589at2"/>
<evidence type="ECO:0000259" key="1">
    <source>
        <dbReference type="Pfam" id="PF13649"/>
    </source>
</evidence>
<organism evidence="2 3">
    <name type="scientific">Thermosporothrix hazakensis</name>
    <dbReference type="NCBI Taxonomy" id="644383"/>
    <lineage>
        <taxon>Bacteria</taxon>
        <taxon>Bacillati</taxon>
        <taxon>Chloroflexota</taxon>
        <taxon>Ktedonobacteria</taxon>
        <taxon>Ktedonobacterales</taxon>
        <taxon>Thermosporotrichaceae</taxon>
        <taxon>Thermosporothrix</taxon>
    </lineage>
</organism>
<evidence type="ECO:0000313" key="3">
    <source>
        <dbReference type="Proteomes" id="UP000248806"/>
    </source>
</evidence>
<evidence type="ECO:0000313" key="2">
    <source>
        <dbReference type="EMBL" id="PZW24831.1"/>
    </source>
</evidence>
<dbReference type="Proteomes" id="UP000248806">
    <property type="component" value="Unassembled WGS sequence"/>
</dbReference>
<dbReference type="Pfam" id="PF13649">
    <property type="entry name" value="Methyltransf_25"/>
    <property type="match status" value="1"/>
</dbReference>
<dbReference type="GO" id="GO:0008168">
    <property type="term" value="F:methyltransferase activity"/>
    <property type="evidence" value="ECO:0007669"/>
    <property type="project" value="UniProtKB-KW"/>
</dbReference>
<dbReference type="EMBL" id="QKUF01000020">
    <property type="protein sequence ID" value="PZW24831.1"/>
    <property type="molecule type" value="Genomic_DNA"/>
</dbReference>
<dbReference type="SUPFAM" id="SSF53335">
    <property type="entry name" value="S-adenosyl-L-methionine-dependent methyltransferases"/>
    <property type="match status" value="1"/>
</dbReference>
<dbReference type="AlphaFoldDB" id="A0A326U1I7"/>
<dbReference type="Gene3D" id="2.20.25.110">
    <property type="entry name" value="S-adenosyl-L-methionine-dependent methyltransferases"/>
    <property type="match status" value="1"/>
</dbReference>
<keyword evidence="2" id="KW-0808">Transferase</keyword>
<dbReference type="InterPro" id="IPR029063">
    <property type="entry name" value="SAM-dependent_MTases_sf"/>
</dbReference>